<keyword evidence="5 12" id="KW-0658">Purine biosynthesis</keyword>
<dbReference type="SUPFAM" id="SSF51735">
    <property type="entry name" value="NAD(P)-binding Rossmann-fold domains"/>
    <property type="match status" value="1"/>
</dbReference>
<dbReference type="GO" id="GO:0000105">
    <property type="term" value="P:L-histidine biosynthetic process"/>
    <property type="evidence" value="ECO:0007669"/>
    <property type="project" value="UniProtKB-KW"/>
</dbReference>
<dbReference type="EMBL" id="QKZL01000001">
    <property type="protein sequence ID" value="PZX19670.1"/>
    <property type="molecule type" value="Genomic_DNA"/>
</dbReference>
<dbReference type="EC" id="1.5.1.5" evidence="12"/>
<evidence type="ECO:0000256" key="7">
    <source>
        <dbReference type="ARBA" id="ARBA00022857"/>
    </source>
</evidence>
<dbReference type="AlphaFoldDB" id="A0A2W7NIH9"/>
<gene>
    <name evidence="12" type="primary">folD</name>
    <name evidence="15" type="ORF">LX81_00127</name>
</gene>
<feature type="binding site" evidence="12">
    <location>
        <begin position="188"/>
        <end position="190"/>
    </location>
    <ligand>
        <name>NADP(+)</name>
        <dbReference type="ChEBI" id="CHEBI:58349"/>
    </ligand>
</feature>
<dbReference type="PRINTS" id="PR00085">
    <property type="entry name" value="THFDHDRGNASE"/>
</dbReference>
<evidence type="ECO:0000256" key="4">
    <source>
        <dbReference type="ARBA" id="ARBA00022605"/>
    </source>
</evidence>
<dbReference type="InterPro" id="IPR000672">
    <property type="entry name" value="THF_DH/CycHdrlase"/>
</dbReference>
<evidence type="ECO:0000256" key="6">
    <source>
        <dbReference type="ARBA" id="ARBA00022801"/>
    </source>
</evidence>
<dbReference type="NCBIfam" id="NF010783">
    <property type="entry name" value="PRK14186.1"/>
    <property type="match status" value="1"/>
</dbReference>
<keyword evidence="8 12" id="KW-0560">Oxidoreductase</keyword>
<dbReference type="InterPro" id="IPR020630">
    <property type="entry name" value="THF_DH/CycHdrlase_cat_dom"/>
</dbReference>
<feature type="domain" description="Tetrahydrofolate dehydrogenase/cyclohydrolase NAD(P)-binding" evidence="14">
    <location>
        <begin position="162"/>
        <end position="306"/>
    </location>
</feature>
<evidence type="ECO:0000256" key="9">
    <source>
        <dbReference type="ARBA" id="ARBA00023102"/>
    </source>
</evidence>
<keyword evidence="7 12" id="KW-0521">NADP</keyword>
<dbReference type="PANTHER" id="PTHR48099:SF5">
    <property type="entry name" value="C-1-TETRAHYDROFOLATE SYNTHASE, CYTOPLASMIC"/>
    <property type="match status" value="1"/>
</dbReference>
<dbReference type="GO" id="GO:0006164">
    <property type="term" value="P:purine nucleotide biosynthetic process"/>
    <property type="evidence" value="ECO:0007669"/>
    <property type="project" value="UniProtKB-KW"/>
</dbReference>
<comment type="catalytic activity">
    <reaction evidence="12">
        <text>(6R)-5,10-methylene-5,6,7,8-tetrahydrofolate + NADP(+) = (6R)-5,10-methenyltetrahydrofolate + NADPH</text>
        <dbReference type="Rhea" id="RHEA:22812"/>
        <dbReference type="ChEBI" id="CHEBI:15636"/>
        <dbReference type="ChEBI" id="CHEBI:57455"/>
        <dbReference type="ChEBI" id="CHEBI:57783"/>
        <dbReference type="ChEBI" id="CHEBI:58349"/>
        <dbReference type="EC" id="1.5.1.5"/>
    </reaction>
</comment>
<sequence>MTGIGTESSAMESARMTQSEAAGEAILLDGKAFAATIRTRVADHVSRLAADHGIVPGLAVVLVGEDPASQVYVRMKGKQTREAGMASFEHRLDATVSQADLLDLVRQLNVDPAVHGILVQLPLPEQVDTGAVLDAIDPAKDVDGFHVSNVGRLGAGQKAMVPCTPLGCLMLLRDHLGSLSGLDAVVLGRSNIVGKPMAQLLLRESCTVTIAHSRTRDLAEVTRRADILVAAVGRPGMVTGDMLKPGATVIDVGINRITEGDATRLVGDCDFASCREVAGAITPVPGGVGPMTIACLLANTITACCRANGLAEPEGLTL</sequence>
<dbReference type="FunFam" id="3.40.50.10860:FF:000005">
    <property type="entry name" value="C-1-tetrahydrofolate synthase, cytoplasmic, putative"/>
    <property type="match status" value="1"/>
</dbReference>
<dbReference type="InterPro" id="IPR046346">
    <property type="entry name" value="Aminoacid_DH-like_N_sf"/>
</dbReference>
<evidence type="ECO:0000256" key="3">
    <source>
        <dbReference type="ARBA" id="ARBA00022563"/>
    </source>
</evidence>
<dbReference type="HAMAP" id="MF_01576">
    <property type="entry name" value="THF_DHG_CYH"/>
    <property type="match status" value="1"/>
</dbReference>
<dbReference type="PROSITE" id="PS00766">
    <property type="entry name" value="THF_DHG_CYH_1"/>
    <property type="match status" value="1"/>
</dbReference>
<dbReference type="GO" id="GO:0004488">
    <property type="term" value="F:methylenetetrahydrofolate dehydrogenase (NADP+) activity"/>
    <property type="evidence" value="ECO:0007669"/>
    <property type="project" value="UniProtKB-UniRule"/>
</dbReference>
<dbReference type="Proteomes" id="UP000248916">
    <property type="component" value="Unassembled WGS sequence"/>
</dbReference>
<evidence type="ECO:0000256" key="5">
    <source>
        <dbReference type="ARBA" id="ARBA00022755"/>
    </source>
</evidence>
<dbReference type="GO" id="GO:0035999">
    <property type="term" value="P:tetrahydrofolate interconversion"/>
    <property type="evidence" value="ECO:0007669"/>
    <property type="project" value="UniProtKB-UniRule"/>
</dbReference>
<dbReference type="GO" id="GO:0005829">
    <property type="term" value="C:cytosol"/>
    <property type="evidence" value="ECO:0007669"/>
    <property type="project" value="TreeGrafter"/>
</dbReference>
<dbReference type="InterPro" id="IPR020631">
    <property type="entry name" value="THF_DH/CycHdrlase_NAD-bd_dom"/>
</dbReference>
<name>A0A2W7NIH9_9RHOB</name>
<dbReference type="Pfam" id="PF02882">
    <property type="entry name" value="THF_DHG_CYH_C"/>
    <property type="match status" value="1"/>
</dbReference>
<dbReference type="PANTHER" id="PTHR48099">
    <property type="entry name" value="C-1-TETRAHYDROFOLATE SYNTHASE, CYTOPLASMIC-RELATED"/>
    <property type="match status" value="1"/>
</dbReference>
<comment type="subunit">
    <text evidence="2 12">Homodimer.</text>
</comment>
<evidence type="ECO:0000256" key="10">
    <source>
        <dbReference type="ARBA" id="ARBA00023167"/>
    </source>
</evidence>
<reference evidence="15 16" key="1">
    <citation type="submission" date="2018-06" db="EMBL/GenBank/DDBJ databases">
        <title>Genomic Encyclopedia of Archaeal and Bacterial Type Strains, Phase II (KMG-II): from individual species to whole genera.</title>
        <authorList>
            <person name="Goeker M."/>
        </authorList>
    </citation>
    <scope>NUCLEOTIDE SEQUENCE [LARGE SCALE GENOMIC DNA]</scope>
    <source>
        <strain evidence="15 16">DSM 22009</strain>
    </source>
</reference>
<dbReference type="UniPathway" id="UPA00193"/>
<evidence type="ECO:0000313" key="16">
    <source>
        <dbReference type="Proteomes" id="UP000248916"/>
    </source>
</evidence>
<dbReference type="SUPFAM" id="SSF53223">
    <property type="entry name" value="Aminoacid dehydrogenase-like, N-terminal domain"/>
    <property type="match status" value="1"/>
</dbReference>
<keyword evidence="11 12" id="KW-0511">Multifunctional enzyme</keyword>
<evidence type="ECO:0000259" key="13">
    <source>
        <dbReference type="Pfam" id="PF00763"/>
    </source>
</evidence>
<accession>A0A2W7NIH9</accession>
<dbReference type="FunFam" id="3.40.50.720:FF:000006">
    <property type="entry name" value="Bifunctional protein FolD"/>
    <property type="match status" value="1"/>
</dbReference>
<keyword evidence="16" id="KW-1185">Reference proteome</keyword>
<dbReference type="Gene3D" id="3.40.50.10860">
    <property type="entry name" value="Leucine Dehydrogenase, chain A, domain 1"/>
    <property type="match status" value="1"/>
</dbReference>
<dbReference type="InterPro" id="IPR036291">
    <property type="entry name" value="NAD(P)-bd_dom_sf"/>
</dbReference>
<comment type="catalytic activity">
    <reaction evidence="12">
        <text>(6R)-5,10-methenyltetrahydrofolate + H2O = (6R)-10-formyltetrahydrofolate + H(+)</text>
        <dbReference type="Rhea" id="RHEA:23700"/>
        <dbReference type="ChEBI" id="CHEBI:15377"/>
        <dbReference type="ChEBI" id="CHEBI:15378"/>
        <dbReference type="ChEBI" id="CHEBI:57455"/>
        <dbReference type="ChEBI" id="CHEBI:195366"/>
        <dbReference type="EC" id="3.5.4.9"/>
    </reaction>
</comment>
<dbReference type="GO" id="GO:0009086">
    <property type="term" value="P:methionine biosynthetic process"/>
    <property type="evidence" value="ECO:0007669"/>
    <property type="project" value="UniProtKB-KW"/>
</dbReference>
<dbReference type="GO" id="GO:0004477">
    <property type="term" value="F:methenyltetrahydrofolate cyclohydrolase activity"/>
    <property type="evidence" value="ECO:0007669"/>
    <property type="project" value="UniProtKB-UniRule"/>
</dbReference>
<keyword evidence="6 12" id="KW-0378">Hydrolase</keyword>
<dbReference type="NCBIfam" id="NF010785">
    <property type="entry name" value="PRK14188.1"/>
    <property type="match status" value="1"/>
</dbReference>
<comment type="function">
    <text evidence="12">Catalyzes the oxidation of 5,10-methylenetetrahydrofolate to 5,10-methenyltetrahydrofolate and then the hydrolysis of 5,10-methenyltetrahydrofolate to 10-formyltetrahydrofolate.</text>
</comment>
<dbReference type="PROSITE" id="PS00767">
    <property type="entry name" value="THF_DHG_CYH_2"/>
    <property type="match status" value="1"/>
</dbReference>
<evidence type="ECO:0000256" key="12">
    <source>
        <dbReference type="HAMAP-Rule" id="MF_01576"/>
    </source>
</evidence>
<comment type="caution">
    <text evidence="15">The sequence shown here is derived from an EMBL/GenBank/DDBJ whole genome shotgun (WGS) entry which is preliminary data.</text>
</comment>
<comment type="similarity">
    <text evidence="12">Belongs to the tetrahydrofolate dehydrogenase/cyclohydrolase family.</text>
</comment>
<evidence type="ECO:0000256" key="2">
    <source>
        <dbReference type="ARBA" id="ARBA00011738"/>
    </source>
</evidence>
<keyword evidence="4 12" id="KW-0028">Amino-acid biosynthesis</keyword>
<keyword evidence="3 12" id="KW-0554">One-carbon metabolism</keyword>
<dbReference type="Gene3D" id="3.40.50.720">
    <property type="entry name" value="NAD(P)-binding Rossmann-like Domain"/>
    <property type="match status" value="1"/>
</dbReference>
<keyword evidence="10 12" id="KW-0486">Methionine biosynthesis</keyword>
<feature type="binding site" evidence="12">
    <location>
        <position position="254"/>
    </location>
    <ligand>
        <name>NADP(+)</name>
        <dbReference type="ChEBI" id="CHEBI:58349"/>
    </ligand>
</feature>
<keyword evidence="9 12" id="KW-0368">Histidine biosynthesis</keyword>
<organism evidence="15 16">
    <name type="scientific">Palleronia aestuarii</name>
    <dbReference type="NCBI Taxonomy" id="568105"/>
    <lineage>
        <taxon>Bacteria</taxon>
        <taxon>Pseudomonadati</taxon>
        <taxon>Pseudomonadota</taxon>
        <taxon>Alphaproteobacteria</taxon>
        <taxon>Rhodobacterales</taxon>
        <taxon>Roseobacteraceae</taxon>
        <taxon>Palleronia</taxon>
    </lineage>
</organism>
<feature type="domain" description="Tetrahydrofolate dehydrogenase/cyclohydrolase catalytic" evidence="13">
    <location>
        <begin position="28"/>
        <end position="143"/>
    </location>
</feature>
<protein>
    <recommendedName>
        <fullName evidence="12">Bifunctional protein FolD</fullName>
    </recommendedName>
    <domain>
        <recommendedName>
            <fullName evidence="12">Methylenetetrahydrofolate dehydrogenase</fullName>
            <ecNumber evidence="12">1.5.1.5</ecNumber>
        </recommendedName>
    </domain>
    <domain>
        <recommendedName>
            <fullName evidence="12">Methenyltetrahydrofolate cyclohydrolase</fullName>
            <ecNumber evidence="12">3.5.4.9</ecNumber>
        </recommendedName>
    </domain>
</protein>
<dbReference type="InterPro" id="IPR020867">
    <property type="entry name" value="THF_DH/CycHdrlase_CS"/>
</dbReference>
<evidence type="ECO:0000256" key="11">
    <source>
        <dbReference type="ARBA" id="ARBA00023268"/>
    </source>
</evidence>
<dbReference type="EC" id="3.5.4.9" evidence="12"/>
<dbReference type="Pfam" id="PF00763">
    <property type="entry name" value="THF_DHG_CYH"/>
    <property type="match status" value="1"/>
</dbReference>
<evidence type="ECO:0000256" key="1">
    <source>
        <dbReference type="ARBA" id="ARBA00004777"/>
    </source>
</evidence>
<evidence type="ECO:0000313" key="15">
    <source>
        <dbReference type="EMBL" id="PZX19670.1"/>
    </source>
</evidence>
<comment type="pathway">
    <text evidence="1 12">One-carbon metabolism; tetrahydrofolate interconversion.</text>
</comment>
<evidence type="ECO:0000259" key="14">
    <source>
        <dbReference type="Pfam" id="PF02882"/>
    </source>
</evidence>
<evidence type="ECO:0000256" key="8">
    <source>
        <dbReference type="ARBA" id="ARBA00023002"/>
    </source>
</evidence>
<comment type="caution">
    <text evidence="12">Lacks conserved residue(s) required for the propagation of feature annotation.</text>
</comment>
<proteinExistence type="inferred from homology"/>
<dbReference type="CDD" id="cd01080">
    <property type="entry name" value="NAD_bind_m-THF_DH_Cyclohyd"/>
    <property type="match status" value="1"/>
</dbReference>